<gene>
    <name evidence="2" type="ORF">DF3PB_3570005</name>
</gene>
<protein>
    <recommendedName>
        <fullName evidence="1">Peptidoglycan binding-like domain-containing protein</fullName>
    </recommendedName>
</protein>
<dbReference type="AlphaFoldDB" id="A0A380TFB0"/>
<dbReference type="InterPro" id="IPR036366">
    <property type="entry name" value="PGBDSf"/>
</dbReference>
<organism evidence="2">
    <name type="scientific">metagenome</name>
    <dbReference type="NCBI Taxonomy" id="256318"/>
    <lineage>
        <taxon>unclassified sequences</taxon>
        <taxon>metagenomes</taxon>
    </lineage>
</organism>
<evidence type="ECO:0000259" key="1">
    <source>
        <dbReference type="Pfam" id="PF01471"/>
    </source>
</evidence>
<proteinExistence type="predicted"/>
<accession>A0A380TFB0</accession>
<dbReference type="Pfam" id="PF01471">
    <property type="entry name" value="PG_binding_1"/>
    <property type="match status" value="1"/>
</dbReference>
<dbReference type="EMBL" id="UIDG01000287">
    <property type="protein sequence ID" value="SUS06986.1"/>
    <property type="molecule type" value="Genomic_DNA"/>
</dbReference>
<sequence>MRRIVVFARVAALAFGSLCATSVLAADAENRFAIKGAGIAKCSAFVQAFDSRSNDAYIFAGWITGYITALNQNTPKTFDFAPWQSTDVLMILLRDLCGRNPDQQVYRVAGGLVQIMARDRIETLSEPVQMENGEHKVTQLKEVVRRMQERLKEEGVYKGTADGSYGAGTRKALETYQTQQKLPVTGVADPQTLMRLMYPEKPAKPR</sequence>
<dbReference type="InterPro" id="IPR002477">
    <property type="entry name" value="Peptidoglycan-bd-like"/>
</dbReference>
<dbReference type="InterPro" id="IPR036365">
    <property type="entry name" value="PGBD-like_sf"/>
</dbReference>
<name>A0A380TFB0_9ZZZZ</name>
<dbReference type="Gene3D" id="1.10.101.10">
    <property type="entry name" value="PGBD-like superfamily/PGBD"/>
    <property type="match status" value="1"/>
</dbReference>
<dbReference type="SUPFAM" id="SSF47090">
    <property type="entry name" value="PGBD-like"/>
    <property type="match status" value="1"/>
</dbReference>
<evidence type="ECO:0000313" key="2">
    <source>
        <dbReference type="EMBL" id="SUS06986.1"/>
    </source>
</evidence>
<reference evidence="2" key="1">
    <citation type="submission" date="2018-07" db="EMBL/GenBank/DDBJ databases">
        <authorList>
            <person name="Quirk P.G."/>
            <person name="Krulwich T.A."/>
        </authorList>
    </citation>
    <scope>NUCLEOTIDE SEQUENCE</scope>
</reference>
<feature type="domain" description="Peptidoglycan binding-like" evidence="1">
    <location>
        <begin position="143"/>
        <end position="196"/>
    </location>
</feature>